<accession>A0ABU8I769</accession>
<comment type="caution">
    <text evidence="1">The sequence shown here is derived from an EMBL/GenBank/DDBJ whole genome shotgun (WGS) entry which is preliminary data.</text>
</comment>
<gene>
    <name evidence="1" type="ORF">VJ786_08970</name>
</gene>
<reference evidence="1 2" key="1">
    <citation type="submission" date="2024-01" db="EMBL/GenBank/DDBJ databases">
        <title>Sphingobacterium tenebrionis sp. nov., a novel endophyte isolated from tenebrio molitor intestines.</title>
        <authorList>
            <person name="Zhang C."/>
        </authorList>
    </citation>
    <scope>NUCLEOTIDE SEQUENCE [LARGE SCALE GENOMIC DNA]</scope>
    <source>
        <strain evidence="1 2">PU5-4</strain>
    </source>
</reference>
<keyword evidence="2" id="KW-1185">Reference proteome</keyword>
<dbReference type="RefSeq" id="WP_099367884.1">
    <property type="nucleotide sequence ID" value="NZ_JAYLLN010000019.1"/>
</dbReference>
<name>A0ABU8I769_9SPHI</name>
<dbReference type="EMBL" id="JAYLLN010000019">
    <property type="protein sequence ID" value="MEI5985035.1"/>
    <property type="molecule type" value="Genomic_DNA"/>
</dbReference>
<evidence type="ECO:0000313" key="2">
    <source>
        <dbReference type="Proteomes" id="UP001363035"/>
    </source>
</evidence>
<organism evidence="1 2">
    <name type="scientific">Sphingobacterium tenebrionis</name>
    <dbReference type="NCBI Taxonomy" id="3111775"/>
    <lineage>
        <taxon>Bacteria</taxon>
        <taxon>Pseudomonadati</taxon>
        <taxon>Bacteroidota</taxon>
        <taxon>Sphingobacteriia</taxon>
        <taxon>Sphingobacteriales</taxon>
        <taxon>Sphingobacteriaceae</taxon>
        <taxon>Sphingobacterium</taxon>
    </lineage>
</organism>
<dbReference type="Proteomes" id="UP001363035">
    <property type="component" value="Unassembled WGS sequence"/>
</dbReference>
<protein>
    <submittedName>
        <fullName evidence="1">Uncharacterized protein</fullName>
    </submittedName>
</protein>
<proteinExistence type="predicted"/>
<sequence length="222" mass="24829">MGTINKNGNISGLVGNLVFREWNGLQIVQSKPKGRKPAPGTIKAAKILGLKSKLSAIIRKRLISKQEFQDAACHTRLIKKLTRFSLSSDQSPNELSNFSNVDMSRLVGFPYNPSSHLEDNIGFKPTINLNKDQQIEIQMPESMAKEQLKTPRNCSFLELLFQCLHISKGLKLIQSLGQVKVDINLSLALSSQNIFNKHVINLPKDDEGMISFTTPKNFIPEE</sequence>
<evidence type="ECO:0000313" key="1">
    <source>
        <dbReference type="EMBL" id="MEI5985035.1"/>
    </source>
</evidence>